<evidence type="ECO:0000256" key="1">
    <source>
        <dbReference type="SAM" id="SignalP"/>
    </source>
</evidence>
<feature type="chain" id="PRO_5004532166" description="Secreted protein" evidence="1">
    <location>
        <begin position="28"/>
        <end position="69"/>
    </location>
</feature>
<organism evidence="2">
    <name type="scientific">Pararge aegeria</name>
    <name type="common">speckled wood butterfly</name>
    <dbReference type="NCBI Taxonomy" id="116150"/>
    <lineage>
        <taxon>Eukaryota</taxon>
        <taxon>Metazoa</taxon>
        <taxon>Ecdysozoa</taxon>
        <taxon>Arthropoda</taxon>
        <taxon>Hexapoda</taxon>
        <taxon>Insecta</taxon>
        <taxon>Pterygota</taxon>
        <taxon>Neoptera</taxon>
        <taxon>Endopterygota</taxon>
        <taxon>Lepidoptera</taxon>
        <taxon>Glossata</taxon>
        <taxon>Ditrysia</taxon>
        <taxon>Papilionoidea</taxon>
        <taxon>Nymphalidae</taxon>
        <taxon>Satyrinae</taxon>
        <taxon>Satyrini</taxon>
        <taxon>Parargina</taxon>
        <taxon>Pararge</taxon>
    </lineage>
</organism>
<feature type="non-terminal residue" evidence="2">
    <location>
        <position position="1"/>
    </location>
</feature>
<accession>S4PU92</accession>
<protein>
    <recommendedName>
        <fullName evidence="3">Secreted protein</fullName>
    </recommendedName>
</protein>
<name>S4PU92_9NEOP</name>
<dbReference type="AlphaFoldDB" id="S4PU92"/>
<feature type="non-terminal residue" evidence="2">
    <location>
        <position position="69"/>
    </location>
</feature>
<sequence length="69" mass="7742">ALFLNSASVTFCSLCNLFLNSICDVSACLVSRWTRSELVRTAMSSCAFFSKYSCSCRSFIMFSRSWRAA</sequence>
<evidence type="ECO:0008006" key="3">
    <source>
        <dbReference type="Google" id="ProtNLM"/>
    </source>
</evidence>
<feature type="signal peptide" evidence="1">
    <location>
        <begin position="1"/>
        <end position="27"/>
    </location>
</feature>
<reference evidence="2" key="1">
    <citation type="journal article" date="2013" name="BMC Genomics">
        <title>Unscrambling butterfly oogenesis.</title>
        <authorList>
            <person name="Carter J.M."/>
            <person name="Baker S.C."/>
            <person name="Pink R."/>
            <person name="Carter D.R."/>
            <person name="Collins A."/>
            <person name="Tomlin J."/>
            <person name="Gibbs M."/>
            <person name="Breuker C.J."/>
        </authorList>
    </citation>
    <scope>NUCLEOTIDE SEQUENCE</scope>
    <source>
        <tissue evidence="2">Ovary</tissue>
    </source>
</reference>
<dbReference type="EMBL" id="GAIX01010693">
    <property type="protein sequence ID" value="JAA81867.1"/>
    <property type="molecule type" value="Transcribed_RNA"/>
</dbReference>
<reference evidence="2" key="2">
    <citation type="submission" date="2013-05" db="EMBL/GenBank/DDBJ databases">
        <authorList>
            <person name="Carter J.-M."/>
            <person name="Baker S.C."/>
            <person name="Pink R."/>
            <person name="Carter D.R.F."/>
            <person name="Collins A."/>
            <person name="Tomlin J."/>
            <person name="Gibbs M."/>
            <person name="Breuker C.J."/>
        </authorList>
    </citation>
    <scope>NUCLEOTIDE SEQUENCE</scope>
    <source>
        <tissue evidence="2">Ovary</tissue>
    </source>
</reference>
<keyword evidence="1" id="KW-0732">Signal</keyword>
<evidence type="ECO:0000313" key="2">
    <source>
        <dbReference type="EMBL" id="JAA81867.1"/>
    </source>
</evidence>
<proteinExistence type="predicted"/>